<evidence type="ECO:0000313" key="1">
    <source>
        <dbReference type="EMBL" id="ORJ60001.1"/>
    </source>
</evidence>
<gene>
    <name evidence="1" type="ORF">B5M45_13920</name>
</gene>
<dbReference type="STRING" id="1784.VC42_16460"/>
<dbReference type="InterPro" id="IPR027417">
    <property type="entry name" value="P-loop_NTPase"/>
</dbReference>
<organism evidence="1 2">
    <name type="scientific">Mycobacterium simiae</name>
    <name type="common">Mycobacterium habana</name>
    <dbReference type="NCBI Taxonomy" id="1784"/>
    <lineage>
        <taxon>Bacteria</taxon>
        <taxon>Bacillati</taxon>
        <taxon>Actinomycetota</taxon>
        <taxon>Actinomycetes</taxon>
        <taxon>Mycobacteriales</taxon>
        <taxon>Mycobacteriaceae</taxon>
        <taxon>Mycobacterium</taxon>
        <taxon>Mycobacterium simiae complex</taxon>
    </lineage>
</organism>
<dbReference type="AlphaFoldDB" id="A0A1X0Y477"/>
<sequence>MKIRGNQPFVDELGRFAAECADPRVTAIAARAATPVRVAVVGRPGAGRGTVARALTHAARGITVTASPVDADLLVHVLAEVVKPEDADAIAAAGRPVLAVLNKADLVGSLSGSDGRGPVAAARDRCARLAELAGAPVQPMIALLAVAAFEALNDNTAWAALQTLAACSDAAAGLDGSFAGFMAADNAVPTDARYRLLDNLDMFGTALSIAAVRRAGTPAQVRSLLRRVSGVDSVVAALSARAAELYYRRVLEAVAELEALAVEHTGIGQRIFDFLSCDDAVIARMAAAVEAAQALEPTVPTDPTGRDEGSRLRRACAADITRGSLRRSAHGGEAR</sequence>
<dbReference type="EMBL" id="MZZM01000018">
    <property type="protein sequence ID" value="ORJ60001.1"/>
    <property type="molecule type" value="Genomic_DNA"/>
</dbReference>
<dbReference type="RefSeq" id="WP_084950685.1">
    <property type="nucleotide sequence ID" value="NZ_MZZM01000018.1"/>
</dbReference>
<evidence type="ECO:0000313" key="2">
    <source>
        <dbReference type="Proteomes" id="UP000193040"/>
    </source>
</evidence>
<accession>A0A1X0Y477</accession>
<protein>
    <submittedName>
        <fullName evidence="1">Uncharacterized protein</fullName>
    </submittedName>
</protein>
<name>A0A1X0Y477_MYCSI</name>
<dbReference type="Proteomes" id="UP000193040">
    <property type="component" value="Unassembled WGS sequence"/>
</dbReference>
<comment type="caution">
    <text evidence="1">The sequence shown here is derived from an EMBL/GenBank/DDBJ whole genome shotgun (WGS) entry which is preliminary data.</text>
</comment>
<proteinExistence type="predicted"/>
<keyword evidence="2" id="KW-1185">Reference proteome</keyword>
<reference evidence="1 2" key="1">
    <citation type="submission" date="2017-03" db="EMBL/GenBank/DDBJ databases">
        <title>Genomic insights into Mycobacterium simiae human colonization.</title>
        <authorList>
            <person name="Steffani J.L."/>
            <person name="Brunck M.E."/>
            <person name="Cruz E."/>
            <person name="Montiel R."/>
            <person name="Barona F."/>
        </authorList>
    </citation>
    <scope>NUCLEOTIDE SEQUENCE [LARGE SCALE GENOMIC DNA]</scope>
    <source>
        <strain evidence="1 2">MsiGto</strain>
    </source>
</reference>
<dbReference type="SUPFAM" id="SSF52540">
    <property type="entry name" value="P-loop containing nucleoside triphosphate hydrolases"/>
    <property type="match status" value="1"/>
</dbReference>